<comment type="caution">
    <text evidence="2">The sequence shown here is derived from an EMBL/GenBank/DDBJ whole genome shotgun (WGS) entry which is preliminary data.</text>
</comment>
<organism evidence="2 3">
    <name type="scientific">Tautonia sociabilis</name>
    <dbReference type="NCBI Taxonomy" id="2080755"/>
    <lineage>
        <taxon>Bacteria</taxon>
        <taxon>Pseudomonadati</taxon>
        <taxon>Planctomycetota</taxon>
        <taxon>Planctomycetia</taxon>
        <taxon>Isosphaerales</taxon>
        <taxon>Isosphaeraceae</taxon>
        <taxon>Tautonia</taxon>
    </lineage>
</organism>
<dbReference type="InterPro" id="IPR018640">
    <property type="entry name" value="DUF2063"/>
</dbReference>
<dbReference type="Proteomes" id="UP000280296">
    <property type="component" value="Unassembled WGS sequence"/>
</dbReference>
<protein>
    <submittedName>
        <fullName evidence="2">DUF2063 domain-containing protein</fullName>
    </submittedName>
</protein>
<dbReference type="InterPro" id="IPR044922">
    <property type="entry name" value="DUF2063_N_sf"/>
</dbReference>
<accession>A0A432MLD6</accession>
<gene>
    <name evidence="2" type="ORF">TsocGM_09460</name>
</gene>
<reference evidence="2 3" key="2">
    <citation type="submission" date="2019-01" db="EMBL/GenBank/DDBJ databases">
        <title>Tautonia sociabilis, a novel thermotolerant planctomycete of Isosphaeraceae family, isolated from a 4000 m deep subterranean habitat.</title>
        <authorList>
            <person name="Kovaleva O.L."/>
            <person name="Elcheninov A.G."/>
            <person name="Van Heerden E."/>
            <person name="Toshchakov S.V."/>
            <person name="Novikov A."/>
            <person name="Bonch-Osmolovskaya E.A."/>
            <person name="Kublanov I.V."/>
        </authorList>
    </citation>
    <scope>NUCLEOTIDE SEQUENCE [LARGE SCALE GENOMIC DNA]</scope>
    <source>
        <strain evidence="2 3">GM2012</strain>
    </source>
</reference>
<evidence type="ECO:0000259" key="1">
    <source>
        <dbReference type="Pfam" id="PF09836"/>
    </source>
</evidence>
<dbReference type="RefSeq" id="WP_126725066.1">
    <property type="nucleotide sequence ID" value="NZ_RYZH01000015.1"/>
</dbReference>
<sequence length="275" mass="30881">MPSLRETQDLFARALLRGEPTPELAALVRGPADRSAHDSIAVYVRNYRGSLHRALEETYPVTRSLVGENYFTLLASHYIAGHPSTSRNLNAYGARFGEFLQEILPTRPEAAHLEYVADVAKLEWCWYWSYHAADNGPFDFDALAQVMASEEIDIRLLPSRSLSLISSPYPVHEIWSLVRSGSLEAGYILRRGDYRIVVSRTDGFIPRIRAVSREFWDILRRVVDGDSLKQICLDHSGEDDPEALVGFVAEAVRSRWIAGFETHACGQGGDDRESA</sequence>
<evidence type="ECO:0000313" key="3">
    <source>
        <dbReference type="Proteomes" id="UP000280296"/>
    </source>
</evidence>
<dbReference type="AlphaFoldDB" id="A0A432MLD6"/>
<dbReference type="Pfam" id="PF09836">
    <property type="entry name" value="DUF2063"/>
    <property type="match status" value="1"/>
</dbReference>
<dbReference type="EMBL" id="RYZH01000015">
    <property type="protein sequence ID" value="RUL87946.1"/>
    <property type="molecule type" value="Genomic_DNA"/>
</dbReference>
<dbReference type="OrthoDB" id="4146344at2"/>
<reference evidence="2 3" key="1">
    <citation type="submission" date="2018-12" db="EMBL/GenBank/DDBJ databases">
        <authorList>
            <person name="Toschakov S.V."/>
        </authorList>
    </citation>
    <scope>NUCLEOTIDE SEQUENCE [LARGE SCALE GENOMIC DNA]</scope>
    <source>
        <strain evidence="2 3">GM2012</strain>
    </source>
</reference>
<evidence type="ECO:0000313" key="2">
    <source>
        <dbReference type="EMBL" id="RUL87946.1"/>
    </source>
</evidence>
<dbReference type="Gene3D" id="1.10.150.690">
    <property type="entry name" value="DUF2063"/>
    <property type="match status" value="1"/>
</dbReference>
<keyword evidence="3" id="KW-1185">Reference proteome</keyword>
<name>A0A432MLD6_9BACT</name>
<feature type="domain" description="Putative DNA-binding" evidence="1">
    <location>
        <begin position="6"/>
        <end position="100"/>
    </location>
</feature>
<proteinExistence type="predicted"/>